<dbReference type="PROSITE" id="PS51257">
    <property type="entry name" value="PROKAR_LIPOPROTEIN"/>
    <property type="match status" value="1"/>
</dbReference>
<proteinExistence type="predicted"/>
<evidence type="ECO:0000256" key="2">
    <source>
        <dbReference type="ARBA" id="ARBA00012438"/>
    </source>
</evidence>
<dbReference type="KEGG" id="schy:GVO57_09500"/>
<keyword evidence="8" id="KW-1133">Transmembrane helix</keyword>
<evidence type="ECO:0000256" key="6">
    <source>
        <dbReference type="ARBA" id="ARBA00022840"/>
    </source>
</evidence>
<keyword evidence="5 10" id="KW-0418">Kinase</keyword>
<keyword evidence="3" id="KW-0808">Transferase</keyword>
<dbReference type="InterPro" id="IPR004358">
    <property type="entry name" value="Sig_transdc_His_kin-like_C"/>
</dbReference>
<dbReference type="Pfam" id="PF02518">
    <property type="entry name" value="HATPase_c"/>
    <property type="match status" value="1"/>
</dbReference>
<evidence type="ECO:0000313" key="11">
    <source>
        <dbReference type="Proteomes" id="UP000464468"/>
    </source>
</evidence>
<dbReference type="PANTHER" id="PTHR43065:SF46">
    <property type="entry name" value="C4-DICARBOXYLATE TRANSPORT SENSOR PROTEIN DCTB"/>
    <property type="match status" value="1"/>
</dbReference>
<dbReference type="InterPro" id="IPR005467">
    <property type="entry name" value="His_kinase_dom"/>
</dbReference>
<dbReference type="SMART" id="SM00387">
    <property type="entry name" value="HATPase_c"/>
    <property type="match status" value="1"/>
</dbReference>
<dbReference type="Gene3D" id="3.30.565.10">
    <property type="entry name" value="Histidine kinase-like ATPase, C-terminal domain"/>
    <property type="match status" value="1"/>
</dbReference>
<evidence type="ECO:0000256" key="7">
    <source>
        <dbReference type="ARBA" id="ARBA00023012"/>
    </source>
</evidence>
<evidence type="ECO:0000256" key="8">
    <source>
        <dbReference type="SAM" id="Phobius"/>
    </source>
</evidence>
<dbReference type="PROSITE" id="PS50109">
    <property type="entry name" value="HIS_KIN"/>
    <property type="match status" value="1"/>
</dbReference>
<keyword evidence="8" id="KW-0472">Membrane</keyword>
<gene>
    <name evidence="10" type="ORF">GVO57_09500</name>
</gene>
<keyword evidence="7" id="KW-0902">Two-component regulatory system</keyword>
<dbReference type="AlphaFoldDB" id="A0A7Z2NWA5"/>
<dbReference type="RefSeq" id="WP_160592941.1">
    <property type="nucleotide sequence ID" value="NZ_CP047895.1"/>
</dbReference>
<feature type="domain" description="Histidine kinase" evidence="9">
    <location>
        <begin position="171"/>
        <end position="381"/>
    </location>
</feature>
<organism evidence="10 11">
    <name type="scientific">Sphingomonas changnyeongensis</name>
    <dbReference type="NCBI Taxonomy" id="2698679"/>
    <lineage>
        <taxon>Bacteria</taxon>
        <taxon>Pseudomonadati</taxon>
        <taxon>Pseudomonadota</taxon>
        <taxon>Alphaproteobacteria</taxon>
        <taxon>Sphingomonadales</taxon>
        <taxon>Sphingomonadaceae</taxon>
        <taxon>Sphingomonas</taxon>
    </lineage>
</organism>
<evidence type="ECO:0000259" key="9">
    <source>
        <dbReference type="PROSITE" id="PS50109"/>
    </source>
</evidence>
<accession>A0A7Z2NWA5</accession>
<dbReference type="EMBL" id="CP047895">
    <property type="protein sequence ID" value="QHL91011.1"/>
    <property type="molecule type" value="Genomic_DNA"/>
</dbReference>
<keyword evidence="6" id="KW-0067">ATP-binding</keyword>
<reference evidence="10 11" key="1">
    <citation type="submission" date="2020-01" db="EMBL/GenBank/DDBJ databases">
        <title>Sphingomonas sp. C33 whole genome sequece.</title>
        <authorList>
            <person name="Park C."/>
        </authorList>
    </citation>
    <scope>NUCLEOTIDE SEQUENCE [LARGE SCALE GENOMIC DNA]</scope>
    <source>
        <strain evidence="10 11">C33</strain>
    </source>
</reference>
<comment type="catalytic activity">
    <reaction evidence="1">
        <text>ATP + protein L-histidine = ADP + protein N-phospho-L-histidine.</text>
        <dbReference type="EC" id="2.7.13.3"/>
    </reaction>
</comment>
<keyword evidence="11" id="KW-1185">Reference proteome</keyword>
<dbReference type="GO" id="GO:0005524">
    <property type="term" value="F:ATP binding"/>
    <property type="evidence" value="ECO:0007669"/>
    <property type="project" value="UniProtKB-KW"/>
</dbReference>
<keyword evidence="8" id="KW-0812">Transmembrane</keyword>
<dbReference type="InterPro" id="IPR003594">
    <property type="entry name" value="HATPase_dom"/>
</dbReference>
<dbReference type="EC" id="2.7.13.3" evidence="2"/>
<name>A0A7Z2NWA5_9SPHN</name>
<dbReference type="GO" id="GO:0000160">
    <property type="term" value="P:phosphorelay signal transduction system"/>
    <property type="evidence" value="ECO:0007669"/>
    <property type="project" value="UniProtKB-KW"/>
</dbReference>
<evidence type="ECO:0000256" key="5">
    <source>
        <dbReference type="ARBA" id="ARBA00022777"/>
    </source>
</evidence>
<dbReference type="GO" id="GO:0004673">
    <property type="term" value="F:protein histidine kinase activity"/>
    <property type="evidence" value="ECO:0007669"/>
    <property type="project" value="UniProtKB-EC"/>
</dbReference>
<keyword evidence="4" id="KW-0547">Nucleotide-binding</keyword>
<protein>
    <recommendedName>
        <fullName evidence="2">histidine kinase</fullName>
        <ecNumber evidence="2">2.7.13.3</ecNumber>
    </recommendedName>
</protein>
<dbReference type="PRINTS" id="PR00344">
    <property type="entry name" value="BCTRLSENSOR"/>
</dbReference>
<evidence type="ECO:0000256" key="4">
    <source>
        <dbReference type="ARBA" id="ARBA00022741"/>
    </source>
</evidence>
<feature type="transmembrane region" description="Helical" evidence="8">
    <location>
        <begin position="33"/>
        <end position="54"/>
    </location>
</feature>
<dbReference type="Proteomes" id="UP000464468">
    <property type="component" value="Chromosome"/>
</dbReference>
<feature type="transmembrane region" description="Helical" evidence="8">
    <location>
        <begin position="7"/>
        <end position="27"/>
    </location>
</feature>
<dbReference type="PANTHER" id="PTHR43065">
    <property type="entry name" value="SENSOR HISTIDINE KINASE"/>
    <property type="match status" value="1"/>
</dbReference>
<dbReference type="InterPro" id="IPR036890">
    <property type="entry name" value="HATPase_C_sf"/>
</dbReference>
<evidence type="ECO:0000313" key="10">
    <source>
        <dbReference type="EMBL" id="QHL91011.1"/>
    </source>
</evidence>
<dbReference type="SUPFAM" id="SSF55874">
    <property type="entry name" value="ATPase domain of HSP90 chaperone/DNA topoisomerase II/histidine kinase"/>
    <property type="match status" value="1"/>
</dbReference>
<evidence type="ECO:0000256" key="3">
    <source>
        <dbReference type="ARBA" id="ARBA00022679"/>
    </source>
</evidence>
<sequence length="383" mass="40639">MGFDRRVPVLGHALGLIGCGVAGHFAWAAGYWGVLAGAILIAVWLAVLGMLFVARQTAMRDMGGEPPADIAFDRLILDGAPVPMVEIAAGHVRALNRAARRLFGADERILPVPAGLLDPAAHHLRYEGRQWRIDRVVLGGAEQGRTVASLIDVDQEAQAAEARASSEMIHVLGHELLNGLAPIVSLAESGEAVLDAGGADPALLREILTTLGRRAESLQRFTEAYRELARLPPPRLEPVPVAELAQDMARLFASRWPGVTLTVMVAAEGRWPLDRDQIGQALWALLQNAAEAATAARGDRAEVRLALRCDPAGLALSVEDNGPGVAPEQAGRIFRPFQTSKVEGTGVGLSLARQIAQAHGGTLTVRPGPSALFTLQLPRPSAP</sequence>
<evidence type="ECO:0000256" key="1">
    <source>
        <dbReference type="ARBA" id="ARBA00000085"/>
    </source>
</evidence>